<proteinExistence type="predicted"/>
<dbReference type="EMBL" id="AP035888">
    <property type="protein sequence ID" value="BFP68623.1"/>
    <property type="molecule type" value="Genomic_DNA"/>
</dbReference>
<sequence length="43" mass="4867">MGKFPQSETAKTYGSIRNINYEDNIIEGLITPEPVLERKAKLT</sequence>
<protein>
    <submittedName>
        <fullName evidence="1">Uncharacterized protein</fullName>
    </submittedName>
</protein>
<accession>A0AB33KYH1</accession>
<evidence type="ECO:0000313" key="1">
    <source>
        <dbReference type="EMBL" id="BFP68623.1"/>
    </source>
</evidence>
<gene>
    <name evidence="1" type="ORF">Pbs1_19660</name>
</gene>
<dbReference type="AlphaFoldDB" id="A0AB33KYH1"/>
<organism evidence="1">
    <name type="scientific">Tenacibaculum sp. Pbs-1</name>
    <dbReference type="NCBI Taxonomy" id="3238748"/>
    <lineage>
        <taxon>Bacteria</taxon>
        <taxon>Pseudomonadati</taxon>
        <taxon>Bacteroidota</taxon>
        <taxon>Flavobacteriia</taxon>
        <taxon>Flavobacteriales</taxon>
        <taxon>Flavobacteriaceae</taxon>
        <taxon>Tenacibaculum</taxon>
    </lineage>
</organism>
<name>A0AB33KYH1_9FLAO</name>
<reference evidence="1" key="1">
    <citation type="submission" date="2024-08" db="EMBL/GenBank/DDBJ databases">
        <title>Whole genome sequence of Tenacibaculum sp. strain pbs-1 associated with black-spot shell disease in Akoya pearl oysters.</title>
        <authorList>
            <person name="Sakatoku A."/>
            <person name="Suzuki T."/>
            <person name="Hatano K."/>
            <person name="Seki M."/>
            <person name="Tanaka D."/>
            <person name="Nakamura S."/>
            <person name="Suzuki N."/>
            <person name="Isshiki T."/>
        </authorList>
    </citation>
    <scope>NUCLEOTIDE SEQUENCE</scope>
    <source>
        <strain evidence="1">Pbs-1</strain>
    </source>
</reference>